<reference evidence="2" key="2">
    <citation type="submission" date="2020-09" db="EMBL/GenBank/DDBJ databases">
        <authorList>
            <person name="Sun Q."/>
            <person name="Ohkuma M."/>
        </authorList>
    </citation>
    <scope>NUCLEOTIDE SEQUENCE</scope>
    <source>
        <strain evidence="2">JCM 4434</strain>
    </source>
</reference>
<evidence type="ECO:0000313" key="3">
    <source>
        <dbReference type="Proteomes" id="UP000610124"/>
    </source>
</evidence>
<comment type="caution">
    <text evidence="2">The sequence shown here is derived from an EMBL/GenBank/DDBJ whole genome shotgun (WGS) entry which is preliminary data.</text>
</comment>
<feature type="region of interest" description="Disordered" evidence="1">
    <location>
        <begin position="35"/>
        <end position="117"/>
    </location>
</feature>
<protein>
    <submittedName>
        <fullName evidence="2">Uncharacterized protein</fullName>
    </submittedName>
</protein>
<feature type="compositionally biased region" description="Basic and acidic residues" evidence="1">
    <location>
        <begin position="35"/>
        <end position="44"/>
    </location>
</feature>
<dbReference type="Proteomes" id="UP000610124">
    <property type="component" value="Unassembled WGS sequence"/>
</dbReference>
<name>A0A8H9I462_KITAU</name>
<accession>A0A8H9I462</accession>
<proteinExistence type="predicted"/>
<feature type="compositionally biased region" description="Gly residues" evidence="1">
    <location>
        <begin position="47"/>
        <end position="65"/>
    </location>
</feature>
<sequence>MRVPVAVRVPRPVPVPVPTPVVADQLAAVVDHEAPGPRVGREQHGLQAGGEVGGHGSGALEGGVSGAQAGDGRQVGRGGRADHAARPWGAGQHAQVMPERGAVRSSTGRWSVPAAVS</sequence>
<reference evidence="2" key="1">
    <citation type="journal article" date="2014" name="Int. J. Syst. Evol. Microbiol.">
        <title>Complete genome sequence of Corynebacterium casei LMG S-19264T (=DSM 44701T), isolated from a smear-ripened cheese.</title>
        <authorList>
            <consortium name="US DOE Joint Genome Institute (JGI-PGF)"/>
            <person name="Walter F."/>
            <person name="Albersmeier A."/>
            <person name="Kalinowski J."/>
            <person name="Ruckert C."/>
        </authorList>
    </citation>
    <scope>NUCLEOTIDE SEQUENCE</scope>
    <source>
        <strain evidence="2">JCM 4434</strain>
    </source>
</reference>
<evidence type="ECO:0000313" key="2">
    <source>
        <dbReference type="EMBL" id="GGV01214.1"/>
    </source>
</evidence>
<evidence type="ECO:0000256" key="1">
    <source>
        <dbReference type="SAM" id="MobiDB-lite"/>
    </source>
</evidence>
<organism evidence="2 3">
    <name type="scientific">Kitasatospora aureofaciens</name>
    <name type="common">Streptomyces aureofaciens</name>
    <dbReference type="NCBI Taxonomy" id="1894"/>
    <lineage>
        <taxon>Bacteria</taxon>
        <taxon>Bacillati</taxon>
        <taxon>Actinomycetota</taxon>
        <taxon>Actinomycetes</taxon>
        <taxon>Kitasatosporales</taxon>
        <taxon>Streptomycetaceae</taxon>
        <taxon>Kitasatospora</taxon>
    </lineage>
</organism>
<dbReference type="AlphaFoldDB" id="A0A8H9I462"/>
<gene>
    <name evidence="2" type="ORF">GCM10010502_64710</name>
</gene>
<dbReference type="EMBL" id="BMUB01000025">
    <property type="protein sequence ID" value="GGV01214.1"/>
    <property type="molecule type" value="Genomic_DNA"/>
</dbReference>